<dbReference type="SUPFAM" id="SSF52172">
    <property type="entry name" value="CheY-like"/>
    <property type="match status" value="1"/>
</dbReference>
<dbReference type="PANTHER" id="PTHR44520">
    <property type="entry name" value="RESPONSE REGULATOR RCP1-RELATED"/>
    <property type="match status" value="1"/>
</dbReference>
<evidence type="ECO:0000313" key="4">
    <source>
        <dbReference type="Proteomes" id="UP000622017"/>
    </source>
</evidence>
<dbReference type="Gene3D" id="3.40.50.2300">
    <property type="match status" value="1"/>
</dbReference>
<evidence type="ECO:0000259" key="2">
    <source>
        <dbReference type="PROSITE" id="PS50110"/>
    </source>
</evidence>
<name>A0ABR7MFE2_9BACT</name>
<dbReference type="InterPro" id="IPR001789">
    <property type="entry name" value="Sig_transdc_resp-reg_receiver"/>
</dbReference>
<comment type="caution">
    <text evidence="3">The sequence shown here is derived from an EMBL/GenBank/DDBJ whole genome shotgun (WGS) entry which is preliminary data.</text>
</comment>
<protein>
    <submittedName>
        <fullName evidence="3">Response regulator</fullName>
    </submittedName>
</protein>
<feature type="domain" description="Response regulatory" evidence="2">
    <location>
        <begin position="6"/>
        <end position="135"/>
    </location>
</feature>
<accession>A0ABR7MFE2</accession>
<dbReference type="Proteomes" id="UP000622017">
    <property type="component" value="Unassembled WGS sequence"/>
</dbReference>
<gene>
    <name evidence="3" type="ORF">H8B15_02625</name>
</gene>
<evidence type="ECO:0000256" key="1">
    <source>
        <dbReference type="PROSITE-ProRule" id="PRU00169"/>
    </source>
</evidence>
<keyword evidence="1" id="KW-0597">Phosphoprotein</keyword>
<dbReference type="SMART" id="SM00448">
    <property type="entry name" value="REC"/>
    <property type="match status" value="1"/>
</dbReference>
<dbReference type="RefSeq" id="WP_187318111.1">
    <property type="nucleotide sequence ID" value="NZ_JACSCY010000002.1"/>
</dbReference>
<keyword evidence="4" id="KW-1185">Reference proteome</keyword>
<dbReference type="EMBL" id="JACSCY010000002">
    <property type="protein sequence ID" value="MBC6609800.1"/>
    <property type="molecule type" value="Genomic_DNA"/>
</dbReference>
<organism evidence="3 4">
    <name type="scientific">Hymenobacter citatus</name>
    <dbReference type="NCBI Taxonomy" id="2763506"/>
    <lineage>
        <taxon>Bacteria</taxon>
        <taxon>Pseudomonadati</taxon>
        <taxon>Bacteroidota</taxon>
        <taxon>Cytophagia</taxon>
        <taxon>Cytophagales</taxon>
        <taxon>Hymenobacteraceae</taxon>
        <taxon>Hymenobacter</taxon>
    </lineage>
</organism>
<dbReference type="Pfam" id="PF00072">
    <property type="entry name" value="Response_reg"/>
    <property type="match status" value="1"/>
</dbReference>
<evidence type="ECO:0000313" key="3">
    <source>
        <dbReference type="EMBL" id="MBC6609800.1"/>
    </source>
</evidence>
<proteinExistence type="predicted"/>
<reference evidence="3 4" key="1">
    <citation type="submission" date="2020-08" db="EMBL/GenBank/DDBJ databases">
        <title>Hymenobacter sp.</title>
        <authorList>
            <person name="Kim M.K."/>
        </authorList>
    </citation>
    <scope>NUCLEOTIDE SEQUENCE [LARGE SCALE GENOMIC DNA]</scope>
    <source>
        <strain evidence="3 4">BT507</strain>
    </source>
</reference>
<dbReference type="InterPro" id="IPR052893">
    <property type="entry name" value="TCS_response_regulator"/>
</dbReference>
<feature type="modified residue" description="4-aspartylphosphate" evidence="1">
    <location>
        <position position="66"/>
    </location>
</feature>
<dbReference type="PANTHER" id="PTHR44520:SF2">
    <property type="entry name" value="RESPONSE REGULATOR RCP1"/>
    <property type="match status" value="1"/>
</dbReference>
<dbReference type="PROSITE" id="PS50110">
    <property type="entry name" value="RESPONSE_REGULATORY"/>
    <property type="match status" value="1"/>
</dbReference>
<sequence length="146" mass="16595">MEKLPCILLVDDDPVNNFLNQRLLESLAVADQLLVAQNGREAFTLLHQQHEAHETHEAYPALVLLDMNMPVMNGFEFLQAYQQLPPAQQQALVIVMLTNSLQPHEVARAQQLHVADFLSKPLTREKIDTVLQTHFHYSLPGDTRHA</sequence>
<dbReference type="InterPro" id="IPR011006">
    <property type="entry name" value="CheY-like_superfamily"/>
</dbReference>